<keyword evidence="3" id="KW-1185">Reference proteome</keyword>
<protein>
    <submittedName>
        <fullName evidence="2">GNAT family N-acetyltransferase</fullName>
    </submittedName>
</protein>
<gene>
    <name evidence="2" type="ORF">D1164_12885</name>
</gene>
<dbReference type="Proteomes" id="UP000266441">
    <property type="component" value="Unassembled WGS sequence"/>
</dbReference>
<reference evidence="2 3" key="1">
    <citation type="journal article" date="2015" name="Int. J. Syst. Evol. Microbiol.">
        <title>Mariniphaga sediminis sp. nov., isolated from coastal sediment.</title>
        <authorList>
            <person name="Wang F.Q."/>
            <person name="Shen Q.Y."/>
            <person name="Chen G.J."/>
            <person name="Du Z.J."/>
        </authorList>
    </citation>
    <scope>NUCLEOTIDE SEQUENCE [LARGE SCALE GENOMIC DNA]</scope>
    <source>
        <strain evidence="2 3">SY21</strain>
    </source>
</reference>
<proteinExistence type="predicted"/>
<comment type="caution">
    <text evidence="2">The sequence shown here is derived from an EMBL/GenBank/DDBJ whole genome shotgun (WGS) entry which is preliminary data.</text>
</comment>
<sequence length="306" mass="35212">MVVEIRNYRSNDFQQVLKLLQNNMEFDFISEEVLEEKLTGDPGWNPKSTFVTQKEGRVAGFMQGVYRNVRGVRYGYIKLMAVEKESRKQGIARAMYLQLEDYFERNKVDAVRIYDVPLNYFMPGIDPRYTAAVCFAERMGFVRNGDTSNLDIDLQHQNWSEQTKIEELKAQQIEVSRATEADRAEITELLGTDWHLWQYEVDRAIESSPPSLHIARLNGKVLAFAAHNANNKGTGWFGPMLTHNDMRGKGIGGVLLKLCLQDMKNEGLEKSIIPWVGPIPFYAHQANAKVARVFWRYEKKLTTPKI</sequence>
<dbReference type="PROSITE" id="PS51186">
    <property type="entry name" value="GNAT"/>
    <property type="match status" value="2"/>
</dbReference>
<dbReference type="PANTHER" id="PTHR43617">
    <property type="entry name" value="L-AMINO ACID N-ACETYLTRANSFERASE"/>
    <property type="match status" value="1"/>
</dbReference>
<dbReference type="AlphaFoldDB" id="A0A399D013"/>
<evidence type="ECO:0000313" key="2">
    <source>
        <dbReference type="EMBL" id="RIH64927.1"/>
    </source>
</evidence>
<evidence type="ECO:0000313" key="3">
    <source>
        <dbReference type="Proteomes" id="UP000266441"/>
    </source>
</evidence>
<keyword evidence="2" id="KW-0808">Transferase</keyword>
<dbReference type="PANTHER" id="PTHR43617:SF34">
    <property type="entry name" value="PUTATIVE-RELATED"/>
    <property type="match status" value="1"/>
</dbReference>
<dbReference type="SUPFAM" id="SSF55729">
    <property type="entry name" value="Acyl-CoA N-acyltransferases (Nat)"/>
    <property type="match status" value="2"/>
</dbReference>
<organism evidence="2 3">
    <name type="scientific">Mariniphaga sediminis</name>
    <dbReference type="NCBI Taxonomy" id="1628158"/>
    <lineage>
        <taxon>Bacteria</taxon>
        <taxon>Pseudomonadati</taxon>
        <taxon>Bacteroidota</taxon>
        <taxon>Bacteroidia</taxon>
        <taxon>Marinilabiliales</taxon>
        <taxon>Prolixibacteraceae</taxon>
        <taxon>Mariniphaga</taxon>
    </lineage>
</organism>
<feature type="domain" description="N-acetyltransferase" evidence="1">
    <location>
        <begin position="3"/>
        <end position="166"/>
    </location>
</feature>
<dbReference type="Pfam" id="PF00583">
    <property type="entry name" value="Acetyltransf_1"/>
    <property type="match status" value="2"/>
</dbReference>
<name>A0A399D013_9BACT</name>
<dbReference type="GO" id="GO:0016747">
    <property type="term" value="F:acyltransferase activity, transferring groups other than amino-acyl groups"/>
    <property type="evidence" value="ECO:0007669"/>
    <property type="project" value="InterPro"/>
</dbReference>
<evidence type="ECO:0000259" key="1">
    <source>
        <dbReference type="PROSITE" id="PS51186"/>
    </source>
</evidence>
<feature type="domain" description="N-acetyltransferase" evidence="1">
    <location>
        <begin position="173"/>
        <end position="302"/>
    </location>
</feature>
<dbReference type="InterPro" id="IPR000182">
    <property type="entry name" value="GNAT_dom"/>
</dbReference>
<dbReference type="CDD" id="cd04301">
    <property type="entry name" value="NAT_SF"/>
    <property type="match status" value="2"/>
</dbReference>
<dbReference type="InterPro" id="IPR016181">
    <property type="entry name" value="Acyl_CoA_acyltransferase"/>
</dbReference>
<accession>A0A399D013</accession>
<dbReference type="Gene3D" id="3.40.630.30">
    <property type="match status" value="2"/>
</dbReference>
<dbReference type="InterPro" id="IPR050276">
    <property type="entry name" value="MshD_Acetyltransferase"/>
</dbReference>
<dbReference type="EMBL" id="QWET01000008">
    <property type="protein sequence ID" value="RIH64927.1"/>
    <property type="molecule type" value="Genomic_DNA"/>
</dbReference>